<feature type="region of interest" description="Disordered" evidence="2">
    <location>
        <begin position="1145"/>
        <end position="1174"/>
    </location>
</feature>
<dbReference type="Gene3D" id="2.130.10.30">
    <property type="entry name" value="Regulator of chromosome condensation 1/beta-lactamase-inhibitor protein II"/>
    <property type="match status" value="2"/>
</dbReference>
<reference evidence="3" key="1">
    <citation type="submission" date="2023-04" db="EMBL/GenBank/DDBJ databases">
        <title>Phytophthora fragariaefolia NBRC 109709.</title>
        <authorList>
            <person name="Ichikawa N."/>
            <person name="Sato H."/>
            <person name="Tonouchi N."/>
        </authorList>
    </citation>
    <scope>NUCLEOTIDE SEQUENCE</scope>
    <source>
        <strain evidence="3">NBRC 109709</strain>
    </source>
</reference>
<dbReference type="Proteomes" id="UP001165121">
    <property type="component" value="Unassembled WGS sequence"/>
</dbReference>
<dbReference type="InterPro" id="IPR051553">
    <property type="entry name" value="Ran_GTPase-activating"/>
</dbReference>
<dbReference type="SUPFAM" id="SSF50985">
    <property type="entry name" value="RCC1/BLIP-II"/>
    <property type="match status" value="2"/>
</dbReference>
<protein>
    <submittedName>
        <fullName evidence="3">Unnamed protein product</fullName>
    </submittedName>
</protein>
<feature type="compositionally biased region" description="Basic and acidic residues" evidence="2">
    <location>
        <begin position="88"/>
        <end position="102"/>
    </location>
</feature>
<dbReference type="GO" id="GO:0005737">
    <property type="term" value="C:cytoplasm"/>
    <property type="evidence" value="ECO:0007669"/>
    <property type="project" value="TreeGrafter"/>
</dbReference>
<feature type="region of interest" description="Disordered" evidence="2">
    <location>
        <begin position="88"/>
        <end position="110"/>
    </location>
</feature>
<dbReference type="GO" id="GO:0005085">
    <property type="term" value="F:guanyl-nucleotide exchange factor activity"/>
    <property type="evidence" value="ECO:0007669"/>
    <property type="project" value="TreeGrafter"/>
</dbReference>
<accession>A0A9W6X4V3</accession>
<evidence type="ECO:0000256" key="1">
    <source>
        <dbReference type="PROSITE-ProRule" id="PRU00235"/>
    </source>
</evidence>
<dbReference type="PROSITE" id="PS00626">
    <property type="entry name" value="RCC1_2"/>
    <property type="match status" value="1"/>
</dbReference>
<feature type="compositionally biased region" description="Polar residues" evidence="2">
    <location>
        <begin position="920"/>
        <end position="929"/>
    </location>
</feature>
<feature type="compositionally biased region" description="Low complexity" evidence="2">
    <location>
        <begin position="1163"/>
        <end position="1174"/>
    </location>
</feature>
<dbReference type="OrthoDB" id="61110at2759"/>
<dbReference type="PANTHER" id="PTHR45982">
    <property type="entry name" value="REGULATOR OF CHROMOSOME CONDENSATION"/>
    <property type="match status" value="1"/>
</dbReference>
<feature type="region of interest" description="Disordered" evidence="2">
    <location>
        <begin position="806"/>
        <end position="831"/>
    </location>
</feature>
<evidence type="ECO:0000313" key="3">
    <source>
        <dbReference type="EMBL" id="GMF30786.1"/>
    </source>
</evidence>
<dbReference type="EMBL" id="BSXT01000603">
    <property type="protein sequence ID" value="GMF30786.1"/>
    <property type="molecule type" value="Genomic_DNA"/>
</dbReference>
<dbReference type="CDD" id="cd23767">
    <property type="entry name" value="IQCD"/>
    <property type="match status" value="1"/>
</dbReference>
<sequence length="1482" mass="162295">MGMASSRVQTSGHRSALKPLSWQGLQCGMHYSKQDLMPWPQLEPLTQWFTAQDTRRLHLRLHSKAGSTGLLTLDGFLQWLDVGSTKTTDRTQRGMKGARPEVSDIMTPPVRGNQLQHRFGDAELAVRDPPLILEKHLQHVFLTFADGRGGRMYALEFLAAMVVTSRAIWDFHEKVTLLLELFHDPARSSSKAMVYTSAQRLKETDIARMLLCVMNGVVRATQGVARVWQTHELCVAAFARQSAVHCMQAIVGSRSETPESRLDVSISESVSSEELRTYVDATPTLHQFLALFSGEELRNPLTFKPCASHFSRQTELYETLLRRYVTFEGRQERRRNSAALLIQSTWRRRCSLYDAYRRAQDRVAHRHQSATQLQEFFKHRRVARELEARAEIERAALNGGVFVAGSGPSTGVDIRQEKKKGTNTGAPVRLIGAFVSLNAKLTTLAASSTFALGVQDDGYSMFAWGRCLPRLHANQDDDHSESARQVCLTQATPRRLQIRLPARVIEVACGLRHALILTEDGMVFSWGFNDHGQLGHGSAETLAARTSGRVRYASYYDERTGEDEEYLAAPTRLLYFEGCAAQQADPIPVAHVCSGDYYCMALSRAGDVFTWGEASEGQLGHGETHEFFQVALADRHMFSSAYTFLSQPEPVLALSDVQISQVACRGNHSVALSTGQTGFRLFEWGNWGRRRGVDSEHAFVPVETVGATGLRLRQVAVGDQHMLAEGASVWMKLATRTNGSVQAVEHGEDETGFFVEPLHVAGEASSLDSIENAFVGTDAASSTRWVCCLVDLDVDDVDKDDAEDNYKQANIENEDASDELSSRPSTSASARETDMAILWQKRAERFALSLDRLADFDPRSLKLLASASGSANNAVATFSRGVDQHFQGRVANRVVVMPRGKPAGFYIQFRLPFNNNNNNAVTRPGTSNGDTRTDEATDDEELRESAPASGVVLELAVCGSNTAKNAVGRRGFTTHVFHPDMEAAAKRLKKQQLRARSVTKKKPTVAPTEMNSIFVLEVDQSVLAPLASAVAENSPTSSGAIGNESEAELEAESIISEIGHRVLELQEAGALAVLVVLDLFDADAFTLQFSDDSGVFVPVFMASRQTPAVVVGSYRDDGSVSEPDEGDSTRRTSWTVQEICDHVLTSPSTLTPQPGSPSPPRRPSLQSSVPSLSLQPPPPLMARFFYRTDTAAARACGAIVNGAAAVVFVQNKTPSEPAQAALRRSLAVALHTHTTQKHQFVGLIPYEHGQRLLAAARLACLNEPPQGLSTSLAKRWSLPGAMSSTYSVPENCELLANVQFELRAGGTTYAWGSAENGRLGLGEVPGVDTSKDAQDAEPPLFQDGYEALTGATYSFVERPIRIPGLAGVEFKQLACGSSHSVAVTKHGKVFSWGRGVRGQLGHPVHSSSTSMSTASPTDEWTPRMIRGLRYESIEQAVATDQSSLFLSEIVPAVVYELRRRQVAQFRSIAKQTRQDTSPATED</sequence>
<dbReference type="InterPro" id="IPR000408">
    <property type="entry name" value="Reg_chr_condens"/>
</dbReference>
<proteinExistence type="predicted"/>
<evidence type="ECO:0000313" key="4">
    <source>
        <dbReference type="Proteomes" id="UP001165121"/>
    </source>
</evidence>
<feature type="repeat" description="RCC1" evidence="1">
    <location>
        <begin position="459"/>
        <end position="520"/>
    </location>
</feature>
<feature type="region of interest" description="Disordered" evidence="2">
    <location>
        <begin position="1114"/>
        <end position="1133"/>
    </location>
</feature>
<dbReference type="Pfam" id="PF13540">
    <property type="entry name" value="RCC1_2"/>
    <property type="match status" value="2"/>
</dbReference>
<feature type="region of interest" description="Disordered" evidence="2">
    <location>
        <begin position="916"/>
        <end position="947"/>
    </location>
</feature>
<feature type="repeat" description="RCC1" evidence="1">
    <location>
        <begin position="521"/>
        <end position="605"/>
    </location>
</feature>
<feature type="repeat" description="RCC1" evidence="1">
    <location>
        <begin position="606"/>
        <end position="675"/>
    </location>
</feature>
<evidence type="ECO:0000256" key="2">
    <source>
        <dbReference type="SAM" id="MobiDB-lite"/>
    </source>
</evidence>
<comment type="caution">
    <text evidence="3">The sequence shown here is derived from an EMBL/GenBank/DDBJ whole genome shotgun (WGS) entry which is preliminary data.</text>
</comment>
<dbReference type="PROSITE" id="PS50012">
    <property type="entry name" value="RCC1_3"/>
    <property type="match status" value="5"/>
</dbReference>
<dbReference type="InterPro" id="IPR009091">
    <property type="entry name" value="RCC1/BLIP-II"/>
</dbReference>
<name>A0A9W6X4V3_9STRA</name>
<gene>
    <name evidence="3" type="ORF">Pfra01_000688800</name>
</gene>
<keyword evidence="4" id="KW-1185">Reference proteome</keyword>
<dbReference type="Pfam" id="PF00415">
    <property type="entry name" value="RCC1"/>
    <property type="match status" value="1"/>
</dbReference>
<organism evidence="3 4">
    <name type="scientific">Phytophthora fragariaefolia</name>
    <dbReference type="NCBI Taxonomy" id="1490495"/>
    <lineage>
        <taxon>Eukaryota</taxon>
        <taxon>Sar</taxon>
        <taxon>Stramenopiles</taxon>
        <taxon>Oomycota</taxon>
        <taxon>Peronosporomycetes</taxon>
        <taxon>Peronosporales</taxon>
        <taxon>Peronosporaceae</taxon>
        <taxon>Phytophthora</taxon>
    </lineage>
</organism>
<feature type="repeat" description="RCC1" evidence="1">
    <location>
        <begin position="1387"/>
        <end position="1449"/>
    </location>
</feature>
<feature type="repeat" description="RCC1" evidence="1">
    <location>
        <begin position="1306"/>
        <end position="1386"/>
    </location>
</feature>
<dbReference type="PANTHER" id="PTHR45982:SF1">
    <property type="entry name" value="REGULATOR OF CHROMOSOME CONDENSATION"/>
    <property type="match status" value="1"/>
</dbReference>